<sequence>MSYGAGAYAKVSQVAMSPREAEAAVLIKAARQLQSVRDDWGNQSSALNQALVFNQKVWTILASAATETDNPLPSDVKQGMANLSAFVFHRIIDTMADPKAEKLSALISVNHHLAAGLSAR</sequence>
<evidence type="ECO:0000313" key="1">
    <source>
        <dbReference type="EMBL" id="KAB1076068.1"/>
    </source>
</evidence>
<protein>
    <submittedName>
        <fullName evidence="1">Flagellar biosynthesis regulator FlaF</fullName>
    </submittedName>
</protein>
<dbReference type="Proteomes" id="UP000441523">
    <property type="component" value="Unassembled WGS sequence"/>
</dbReference>
<keyword evidence="1" id="KW-0282">Flagellum</keyword>
<accession>A0A6N6MXT2</accession>
<reference evidence="1 2" key="1">
    <citation type="submission" date="2019-09" db="EMBL/GenBank/DDBJ databases">
        <title>YIM 132548 draft genome.</title>
        <authorList>
            <person name="Jiang L."/>
        </authorList>
    </citation>
    <scope>NUCLEOTIDE SEQUENCE [LARGE SCALE GENOMIC DNA]</scope>
    <source>
        <strain evidence="1 2">YIM 132548</strain>
    </source>
</reference>
<dbReference type="InterPro" id="IPR010845">
    <property type="entry name" value="FlaF"/>
</dbReference>
<dbReference type="AlphaFoldDB" id="A0A6N6MXT2"/>
<name>A0A6N6MXT2_9HYPH</name>
<dbReference type="Pfam" id="PF07309">
    <property type="entry name" value="FlaF"/>
    <property type="match status" value="1"/>
</dbReference>
<dbReference type="NCBIfam" id="NF009435">
    <property type="entry name" value="PRK12794.1"/>
    <property type="match status" value="1"/>
</dbReference>
<organism evidence="1 2">
    <name type="scientific">Methylobacterium planeticum</name>
    <dbReference type="NCBI Taxonomy" id="2615211"/>
    <lineage>
        <taxon>Bacteria</taxon>
        <taxon>Pseudomonadati</taxon>
        <taxon>Pseudomonadota</taxon>
        <taxon>Alphaproteobacteria</taxon>
        <taxon>Hyphomicrobiales</taxon>
        <taxon>Methylobacteriaceae</taxon>
        <taxon>Methylobacterium</taxon>
    </lineage>
</organism>
<gene>
    <name evidence="1" type="primary">flaF</name>
    <name evidence="1" type="ORF">F6X51_00565</name>
</gene>
<dbReference type="EMBL" id="VZZJ01000001">
    <property type="protein sequence ID" value="KAB1076068.1"/>
    <property type="molecule type" value="Genomic_DNA"/>
</dbReference>
<keyword evidence="2" id="KW-1185">Reference proteome</keyword>
<dbReference type="GO" id="GO:0044781">
    <property type="term" value="P:bacterial-type flagellum organization"/>
    <property type="evidence" value="ECO:0007669"/>
    <property type="project" value="InterPro"/>
</dbReference>
<proteinExistence type="predicted"/>
<dbReference type="RefSeq" id="WP_150960936.1">
    <property type="nucleotide sequence ID" value="NZ_VZZJ01000001.1"/>
</dbReference>
<keyword evidence="1" id="KW-0969">Cilium</keyword>
<keyword evidence="1" id="KW-0966">Cell projection</keyword>
<comment type="caution">
    <text evidence="1">The sequence shown here is derived from an EMBL/GenBank/DDBJ whole genome shotgun (WGS) entry which is preliminary data.</text>
</comment>
<evidence type="ECO:0000313" key="2">
    <source>
        <dbReference type="Proteomes" id="UP000441523"/>
    </source>
</evidence>